<organism evidence="1 2">
    <name type="scientific">Hibiscus syriacus</name>
    <name type="common">Rose of Sharon</name>
    <dbReference type="NCBI Taxonomy" id="106335"/>
    <lineage>
        <taxon>Eukaryota</taxon>
        <taxon>Viridiplantae</taxon>
        <taxon>Streptophyta</taxon>
        <taxon>Embryophyta</taxon>
        <taxon>Tracheophyta</taxon>
        <taxon>Spermatophyta</taxon>
        <taxon>Magnoliopsida</taxon>
        <taxon>eudicotyledons</taxon>
        <taxon>Gunneridae</taxon>
        <taxon>Pentapetalae</taxon>
        <taxon>rosids</taxon>
        <taxon>malvids</taxon>
        <taxon>Malvales</taxon>
        <taxon>Malvaceae</taxon>
        <taxon>Malvoideae</taxon>
        <taxon>Hibiscus</taxon>
    </lineage>
</organism>
<proteinExistence type="predicted"/>
<protein>
    <submittedName>
        <fullName evidence="1">Uncharacterized protein</fullName>
    </submittedName>
</protein>
<evidence type="ECO:0000313" key="1">
    <source>
        <dbReference type="EMBL" id="KAE8688948.1"/>
    </source>
</evidence>
<reference evidence="1" key="1">
    <citation type="submission" date="2019-09" db="EMBL/GenBank/DDBJ databases">
        <title>Draft genome information of white flower Hibiscus syriacus.</title>
        <authorList>
            <person name="Kim Y.-M."/>
        </authorList>
    </citation>
    <scope>NUCLEOTIDE SEQUENCE [LARGE SCALE GENOMIC DNA]</scope>
    <source>
        <strain evidence="1">YM2019G1</strain>
    </source>
</reference>
<name>A0A6A2ZAJ1_HIBSY</name>
<dbReference type="AlphaFoldDB" id="A0A6A2ZAJ1"/>
<comment type="caution">
    <text evidence="1">The sequence shown here is derived from an EMBL/GenBank/DDBJ whole genome shotgun (WGS) entry which is preliminary data.</text>
</comment>
<dbReference type="EMBL" id="VEPZ02001176">
    <property type="protein sequence ID" value="KAE8688948.1"/>
    <property type="molecule type" value="Genomic_DNA"/>
</dbReference>
<keyword evidence="2" id="KW-1185">Reference proteome</keyword>
<accession>A0A6A2ZAJ1</accession>
<evidence type="ECO:0000313" key="2">
    <source>
        <dbReference type="Proteomes" id="UP000436088"/>
    </source>
</evidence>
<gene>
    <name evidence="1" type="ORF">F3Y22_tig00110946pilonHSYRG00051</name>
</gene>
<dbReference type="Proteomes" id="UP000436088">
    <property type="component" value="Unassembled WGS sequence"/>
</dbReference>
<sequence>MGLTDDLEAFGFEFGKRIGHVENFQNRTLTAPPPSRATAYGDMDDTVGLGTTPGTRWDNLTENVAIEGRNINFAIMILAGLLTPTNGSLFVRRPKSCVFQNPDHQAQELRISANGFLFLGGTYHGDVIVSVT</sequence>